<organism evidence="1 2">
    <name type="scientific">Orchesella cincta</name>
    <name type="common">Springtail</name>
    <name type="synonym">Podura cincta</name>
    <dbReference type="NCBI Taxonomy" id="48709"/>
    <lineage>
        <taxon>Eukaryota</taxon>
        <taxon>Metazoa</taxon>
        <taxon>Ecdysozoa</taxon>
        <taxon>Arthropoda</taxon>
        <taxon>Hexapoda</taxon>
        <taxon>Collembola</taxon>
        <taxon>Entomobryomorpha</taxon>
        <taxon>Entomobryoidea</taxon>
        <taxon>Orchesellidae</taxon>
        <taxon>Orchesellinae</taxon>
        <taxon>Orchesella</taxon>
    </lineage>
</organism>
<sequence>MRKSRHNGNIYPWRCSDLDMPSVQKEENEDISGDMVCCEVCQDWFTGLASASLRICHGIIRGIVKGVSSTTPTNPCTYYVSLVVT</sequence>
<reference evidence="1 2" key="1">
    <citation type="journal article" date="2016" name="Genome Biol. Evol.">
        <title>Gene Family Evolution Reflects Adaptation to Soil Environmental Stressors in the Genome of the Collembolan Orchesella cincta.</title>
        <authorList>
            <person name="Faddeeva-Vakhrusheva A."/>
            <person name="Derks M.F."/>
            <person name="Anvar S.Y."/>
            <person name="Agamennone V."/>
            <person name="Suring W."/>
            <person name="Smit S."/>
            <person name="van Straalen N.M."/>
            <person name="Roelofs D."/>
        </authorList>
    </citation>
    <scope>NUCLEOTIDE SEQUENCE [LARGE SCALE GENOMIC DNA]</scope>
    <source>
        <tissue evidence="1">Mixed pool</tissue>
    </source>
</reference>
<dbReference type="AlphaFoldDB" id="A0A1D2MTI8"/>
<proteinExistence type="predicted"/>
<evidence type="ECO:0000313" key="1">
    <source>
        <dbReference type="EMBL" id="ODM96420.1"/>
    </source>
</evidence>
<protein>
    <submittedName>
        <fullName evidence="1">Uncharacterized protein</fullName>
    </submittedName>
</protein>
<accession>A0A1D2MTI8</accession>
<keyword evidence="2" id="KW-1185">Reference proteome</keyword>
<gene>
    <name evidence="1" type="ORF">Ocin01_10258</name>
</gene>
<comment type="caution">
    <text evidence="1">The sequence shown here is derived from an EMBL/GenBank/DDBJ whole genome shotgun (WGS) entry which is preliminary data.</text>
</comment>
<name>A0A1D2MTI8_ORCCI</name>
<dbReference type="OrthoDB" id="436852at2759"/>
<dbReference type="Proteomes" id="UP000094527">
    <property type="component" value="Unassembled WGS sequence"/>
</dbReference>
<dbReference type="EMBL" id="LJIJ01000541">
    <property type="protein sequence ID" value="ODM96420.1"/>
    <property type="molecule type" value="Genomic_DNA"/>
</dbReference>
<evidence type="ECO:0000313" key="2">
    <source>
        <dbReference type="Proteomes" id="UP000094527"/>
    </source>
</evidence>